<sequence length="155" mass="17417">MAGDRDKEPTSSAPERVARAVEAVAAAGEFRNAYRRQLLALSRRIRLLGPFAEELRERRRRVDETEERALAPLAAALERALDLLRLGRDGSRISLVRACVVTSLLPSFTYLPTRPPAAVPDFLRFLVPWLFPWANWVSSLQKLQGIEPIALDCII</sequence>
<keyword evidence="2" id="KW-1185">Reference proteome</keyword>
<dbReference type="AlphaFoldDB" id="A0AAD8TD98"/>
<organism evidence="1 2">
    <name type="scientific">Lolium multiflorum</name>
    <name type="common">Italian ryegrass</name>
    <name type="synonym">Lolium perenne subsp. multiflorum</name>
    <dbReference type="NCBI Taxonomy" id="4521"/>
    <lineage>
        <taxon>Eukaryota</taxon>
        <taxon>Viridiplantae</taxon>
        <taxon>Streptophyta</taxon>
        <taxon>Embryophyta</taxon>
        <taxon>Tracheophyta</taxon>
        <taxon>Spermatophyta</taxon>
        <taxon>Magnoliopsida</taxon>
        <taxon>Liliopsida</taxon>
        <taxon>Poales</taxon>
        <taxon>Poaceae</taxon>
        <taxon>BOP clade</taxon>
        <taxon>Pooideae</taxon>
        <taxon>Poodae</taxon>
        <taxon>Poeae</taxon>
        <taxon>Poeae Chloroplast Group 2 (Poeae type)</taxon>
        <taxon>Loliodinae</taxon>
        <taxon>Loliinae</taxon>
        <taxon>Lolium</taxon>
    </lineage>
</organism>
<comment type="caution">
    <text evidence="1">The sequence shown here is derived from an EMBL/GenBank/DDBJ whole genome shotgun (WGS) entry which is preliminary data.</text>
</comment>
<accession>A0AAD8TD98</accession>
<gene>
    <name evidence="1" type="ORF">QYE76_040356</name>
</gene>
<dbReference type="Proteomes" id="UP001231189">
    <property type="component" value="Unassembled WGS sequence"/>
</dbReference>
<reference evidence="1" key="1">
    <citation type="submission" date="2023-07" db="EMBL/GenBank/DDBJ databases">
        <title>A chromosome-level genome assembly of Lolium multiflorum.</title>
        <authorList>
            <person name="Chen Y."/>
            <person name="Copetti D."/>
            <person name="Kolliker R."/>
            <person name="Studer B."/>
        </authorList>
    </citation>
    <scope>NUCLEOTIDE SEQUENCE</scope>
    <source>
        <strain evidence="1">02402/16</strain>
        <tissue evidence="1">Leaf</tissue>
    </source>
</reference>
<evidence type="ECO:0000313" key="1">
    <source>
        <dbReference type="EMBL" id="KAK1679508.1"/>
    </source>
</evidence>
<proteinExistence type="predicted"/>
<dbReference type="EMBL" id="JAUUTY010000002">
    <property type="protein sequence ID" value="KAK1679508.1"/>
    <property type="molecule type" value="Genomic_DNA"/>
</dbReference>
<evidence type="ECO:0000313" key="2">
    <source>
        <dbReference type="Proteomes" id="UP001231189"/>
    </source>
</evidence>
<name>A0AAD8TD98_LOLMU</name>
<protein>
    <submittedName>
        <fullName evidence="1">Uncharacterized protein</fullName>
    </submittedName>
</protein>